<name>A0A6M3MIG3_9ZZZZ</name>
<accession>A0A6M3MIG3</accession>
<gene>
    <name evidence="1" type="ORF">MM171B00233_0002</name>
</gene>
<evidence type="ECO:0000313" key="1">
    <source>
        <dbReference type="EMBL" id="QJB04562.1"/>
    </source>
</evidence>
<dbReference type="EMBL" id="MT143885">
    <property type="protein sequence ID" value="QJB04562.1"/>
    <property type="molecule type" value="Genomic_DNA"/>
</dbReference>
<proteinExistence type="predicted"/>
<dbReference type="AlphaFoldDB" id="A0A6M3MIG3"/>
<sequence>MGGKTRYILVDTVSRRAYICGDRVVVSNIMGIDRGYLDYRFLRKKFIYVVHGRWEVYRVHREIGSGKGGLRTGGFGYSGVTVKDNISEVPSVGYDGLYGGRE</sequence>
<reference evidence="1" key="1">
    <citation type="submission" date="2020-03" db="EMBL/GenBank/DDBJ databases">
        <title>The deep terrestrial virosphere.</title>
        <authorList>
            <person name="Holmfeldt K."/>
            <person name="Nilsson E."/>
            <person name="Simone D."/>
            <person name="Lopez-Fernandez M."/>
            <person name="Wu X."/>
            <person name="de Brujin I."/>
            <person name="Lundin D."/>
            <person name="Andersson A."/>
            <person name="Bertilsson S."/>
            <person name="Dopson M."/>
        </authorList>
    </citation>
    <scope>NUCLEOTIDE SEQUENCE</scope>
    <source>
        <strain evidence="1">MM171B00233</strain>
    </source>
</reference>
<protein>
    <submittedName>
        <fullName evidence="1">Uncharacterized protein</fullName>
    </submittedName>
</protein>
<organism evidence="1">
    <name type="scientific">viral metagenome</name>
    <dbReference type="NCBI Taxonomy" id="1070528"/>
    <lineage>
        <taxon>unclassified sequences</taxon>
        <taxon>metagenomes</taxon>
        <taxon>organismal metagenomes</taxon>
    </lineage>
</organism>